<evidence type="ECO:0000256" key="3">
    <source>
        <dbReference type="ARBA" id="ARBA00022448"/>
    </source>
</evidence>
<name>A0A8A7KHW4_9FIRM</name>
<feature type="transmembrane region" description="Helical" evidence="8">
    <location>
        <begin position="45"/>
        <end position="67"/>
    </location>
</feature>
<feature type="transmembrane region" description="Helical" evidence="8">
    <location>
        <begin position="137"/>
        <end position="160"/>
    </location>
</feature>
<evidence type="ECO:0000256" key="8">
    <source>
        <dbReference type="SAM" id="Phobius"/>
    </source>
</evidence>
<sequence length="247" mass="26771">MEVVISEKIKDRDNFVAGVRKGLTIAFGYIPIAIAFGILARSNGIPLHIIIAMSIIVYAGASQFVAVKLIALNAGLWGIVLATFILNLRHFLMSASVSQRINKKTATGLLAIISFGITDESFSLISLSEEKVLDDKYVFGINLIAYLSWVAGTVIGVFMGTTLPEIIQSSMGIALYSMFIGLLIPALKKSRKVKIIALISIVISSLMYWGPSFVSSISDGWKIIIATITAAGIAAFFFSDKEEGWKR</sequence>
<reference evidence="9" key="1">
    <citation type="submission" date="2019-12" db="EMBL/GenBank/DDBJ databases">
        <authorList>
            <person name="zhang j."/>
            <person name="sun C.M."/>
        </authorList>
    </citation>
    <scope>NUCLEOTIDE SEQUENCE</scope>
    <source>
        <strain evidence="9">NS-1</strain>
    </source>
</reference>
<gene>
    <name evidence="9" type="ORF">GM661_06850</name>
</gene>
<feature type="transmembrane region" description="Helical" evidence="8">
    <location>
        <begin position="74"/>
        <end position="93"/>
    </location>
</feature>
<dbReference type="GO" id="GO:1903785">
    <property type="term" value="P:L-valine transmembrane transport"/>
    <property type="evidence" value="ECO:0007669"/>
    <property type="project" value="TreeGrafter"/>
</dbReference>
<proteinExistence type="inferred from homology"/>
<dbReference type="Pfam" id="PF03591">
    <property type="entry name" value="AzlC"/>
    <property type="match status" value="1"/>
</dbReference>
<evidence type="ECO:0000256" key="4">
    <source>
        <dbReference type="ARBA" id="ARBA00022475"/>
    </source>
</evidence>
<comment type="subcellular location">
    <subcellularLocation>
        <location evidence="1">Cell membrane</location>
        <topology evidence="1">Multi-pass membrane protein</topology>
    </subcellularLocation>
</comment>
<keyword evidence="3" id="KW-0813">Transport</keyword>
<dbReference type="EMBL" id="CP046640">
    <property type="protein sequence ID" value="QTL97724.1"/>
    <property type="molecule type" value="Genomic_DNA"/>
</dbReference>
<comment type="similarity">
    <text evidence="2">Belongs to the AzlC family.</text>
</comment>
<evidence type="ECO:0000313" key="9">
    <source>
        <dbReference type="EMBL" id="QTL97724.1"/>
    </source>
</evidence>
<evidence type="ECO:0000256" key="7">
    <source>
        <dbReference type="ARBA" id="ARBA00023136"/>
    </source>
</evidence>
<keyword evidence="10" id="KW-1185">Reference proteome</keyword>
<protein>
    <submittedName>
        <fullName evidence="9">Branched-chain amino acid ABC transporter permease</fullName>
    </submittedName>
</protein>
<accession>A0A8A7KHW4</accession>
<evidence type="ECO:0000256" key="6">
    <source>
        <dbReference type="ARBA" id="ARBA00022989"/>
    </source>
</evidence>
<dbReference type="Proteomes" id="UP000665020">
    <property type="component" value="Chromosome"/>
</dbReference>
<feature type="transmembrane region" description="Helical" evidence="8">
    <location>
        <begin position="21"/>
        <end position="39"/>
    </location>
</feature>
<keyword evidence="5 8" id="KW-0812">Transmembrane</keyword>
<keyword evidence="4" id="KW-1003">Cell membrane</keyword>
<organism evidence="9 10">
    <name type="scientific">Iocasia fonsfrigidae</name>
    <dbReference type="NCBI Taxonomy" id="2682810"/>
    <lineage>
        <taxon>Bacteria</taxon>
        <taxon>Bacillati</taxon>
        <taxon>Bacillota</taxon>
        <taxon>Clostridia</taxon>
        <taxon>Halanaerobiales</taxon>
        <taxon>Halanaerobiaceae</taxon>
        <taxon>Iocasia</taxon>
    </lineage>
</organism>
<dbReference type="AlphaFoldDB" id="A0A8A7KHW4"/>
<dbReference type="PANTHER" id="PTHR34979">
    <property type="entry name" value="INNER MEMBRANE PROTEIN YGAZ"/>
    <property type="match status" value="1"/>
</dbReference>
<dbReference type="InterPro" id="IPR011606">
    <property type="entry name" value="Brnchd-chn_aa_trnsp_permease"/>
</dbReference>
<feature type="transmembrane region" description="Helical" evidence="8">
    <location>
        <begin position="220"/>
        <end position="238"/>
    </location>
</feature>
<dbReference type="KEGG" id="ifn:GM661_06850"/>
<evidence type="ECO:0000256" key="2">
    <source>
        <dbReference type="ARBA" id="ARBA00010735"/>
    </source>
</evidence>
<feature type="transmembrane region" description="Helical" evidence="8">
    <location>
        <begin position="105"/>
        <end position="125"/>
    </location>
</feature>
<evidence type="ECO:0000256" key="5">
    <source>
        <dbReference type="ARBA" id="ARBA00022692"/>
    </source>
</evidence>
<dbReference type="PANTHER" id="PTHR34979:SF1">
    <property type="entry name" value="INNER MEMBRANE PROTEIN YGAZ"/>
    <property type="match status" value="1"/>
</dbReference>
<evidence type="ECO:0000313" key="10">
    <source>
        <dbReference type="Proteomes" id="UP000665020"/>
    </source>
</evidence>
<keyword evidence="6 8" id="KW-1133">Transmembrane helix</keyword>
<feature type="transmembrane region" description="Helical" evidence="8">
    <location>
        <begin position="196"/>
        <end position="214"/>
    </location>
</feature>
<evidence type="ECO:0000256" key="1">
    <source>
        <dbReference type="ARBA" id="ARBA00004651"/>
    </source>
</evidence>
<keyword evidence="7 8" id="KW-0472">Membrane</keyword>
<feature type="transmembrane region" description="Helical" evidence="8">
    <location>
        <begin position="166"/>
        <end position="184"/>
    </location>
</feature>
<dbReference type="RefSeq" id="WP_230869345.1">
    <property type="nucleotide sequence ID" value="NZ_CP046640.1"/>
</dbReference>
<dbReference type="GO" id="GO:0005886">
    <property type="term" value="C:plasma membrane"/>
    <property type="evidence" value="ECO:0007669"/>
    <property type="project" value="UniProtKB-SubCell"/>
</dbReference>